<dbReference type="RefSeq" id="WP_168051298.1">
    <property type="nucleotide sequence ID" value="NZ_JAAOZT010000001.1"/>
</dbReference>
<dbReference type="AlphaFoldDB" id="A0A840RUB3"/>
<sequence>MRKLSFSSTFGQGPTGSNFSKSVSREAADFLRGNDKMAALLPTLTRMAALQKQCAAGLPNMFEACEVLHFEGGQLVLSAPNAALATKLKQQLPKLQNYLLTENWQVNGIRIKVQVSQKLQKLTPVKQFSLTPQAVSAFDTLASTLESSPRNEALKAALASLVRRYKEEQSRK</sequence>
<name>A0A840RUB3_9BURK</name>
<keyword evidence="2" id="KW-1185">Reference proteome</keyword>
<evidence type="ECO:0000313" key="1">
    <source>
        <dbReference type="EMBL" id="MBB5200120.1"/>
    </source>
</evidence>
<accession>A0A840RUB3</accession>
<evidence type="ECO:0000313" key="2">
    <source>
        <dbReference type="Proteomes" id="UP000571084"/>
    </source>
</evidence>
<dbReference type="Proteomes" id="UP000571084">
    <property type="component" value="Unassembled WGS sequence"/>
</dbReference>
<gene>
    <name evidence="1" type="ORF">HNR39_001955</name>
</gene>
<proteinExistence type="predicted"/>
<comment type="caution">
    <text evidence="1">The sequence shown here is derived from an EMBL/GenBank/DDBJ whole genome shotgun (WGS) entry which is preliminary data.</text>
</comment>
<dbReference type="EMBL" id="JACHHQ010000004">
    <property type="protein sequence ID" value="MBB5200120.1"/>
    <property type="molecule type" value="Genomic_DNA"/>
</dbReference>
<organism evidence="1 2">
    <name type="scientific">Glaciimonas immobilis</name>
    <dbReference type="NCBI Taxonomy" id="728004"/>
    <lineage>
        <taxon>Bacteria</taxon>
        <taxon>Pseudomonadati</taxon>
        <taxon>Pseudomonadota</taxon>
        <taxon>Betaproteobacteria</taxon>
        <taxon>Burkholderiales</taxon>
        <taxon>Oxalobacteraceae</taxon>
        <taxon>Glaciimonas</taxon>
    </lineage>
</organism>
<evidence type="ECO:0008006" key="3">
    <source>
        <dbReference type="Google" id="ProtNLM"/>
    </source>
</evidence>
<reference evidence="1 2" key="1">
    <citation type="submission" date="2020-08" db="EMBL/GenBank/DDBJ databases">
        <title>Genomic Encyclopedia of Type Strains, Phase IV (KMG-IV): sequencing the most valuable type-strain genomes for metagenomic binning, comparative biology and taxonomic classification.</title>
        <authorList>
            <person name="Goeker M."/>
        </authorList>
    </citation>
    <scope>NUCLEOTIDE SEQUENCE [LARGE SCALE GENOMIC DNA]</scope>
    <source>
        <strain evidence="1 2">DSM 23240</strain>
    </source>
</reference>
<protein>
    <recommendedName>
        <fullName evidence="3">DUF721 domain-containing protein</fullName>
    </recommendedName>
</protein>